<dbReference type="EMBL" id="JACEIK010020046">
    <property type="protein sequence ID" value="MCE5166199.1"/>
    <property type="molecule type" value="Genomic_DNA"/>
</dbReference>
<dbReference type="Proteomes" id="UP000823775">
    <property type="component" value="Unassembled WGS sequence"/>
</dbReference>
<name>A0ABS8Y4P4_DATST</name>
<organism evidence="1 2">
    <name type="scientific">Datura stramonium</name>
    <name type="common">Jimsonweed</name>
    <name type="synonym">Common thornapple</name>
    <dbReference type="NCBI Taxonomy" id="4076"/>
    <lineage>
        <taxon>Eukaryota</taxon>
        <taxon>Viridiplantae</taxon>
        <taxon>Streptophyta</taxon>
        <taxon>Embryophyta</taxon>
        <taxon>Tracheophyta</taxon>
        <taxon>Spermatophyta</taxon>
        <taxon>Magnoliopsida</taxon>
        <taxon>eudicotyledons</taxon>
        <taxon>Gunneridae</taxon>
        <taxon>Pentapetalae</taxon>
        <taxon>asterids</taxon>
        <taxon>lamiids</taxon>
        <taxon>Solanales</taxon>
        <taxon>Solanaceae</taxon>
        <taxon>Solanoideae</taxon>
        <taxon>Datureae</taxon>
        <taxon>Datura</taxon>
    </lineage>
</organism>
<evidence type="ECO:0000313" key="2">
    <source>
        <dbReference type="Proteomes" id="UP000823775"/>
    </source>
</evidence>
<sequence length="90" mass="10221">ECLRNNDIGVYGDALGMTIIDYSPFRSSKTLMEYQFALMLASGHFLIPRYIRSSWIGTGDFPLYCRLNIYYPSFLLLTDDSAVVHGYPPA</sequence>
<gene>
    <name evidence="1" type="ORF">HAX54_015717</name>
</gene>
<evidence type="ECO:0000313" key="1">
    <source>
        <dbReference type="EMBL" id="MCE5166199.1"/>
    </source>
</evidence>
<keyword evidence="2" id="KW-1185">Reference proteome</keyword>
<feature type="non-terminal residue" evidence="1">
    <location>
        <position position="1"/>
    </location>
</feature>
<accession>A0ABS8Y4P4</accession>
<comment type="caution">
    <text evidence="1">The sequence shown here is derived from an EMBL/GenBank/DDBJ whole genome shotgun (WGS) entry which is preliminary data.</text>
</comment>
<feature type="non-terminal residue" evidence="1">
    <location>
        <position position="90"/>
    </location>
</feature>
<reference evidence="1 2" key="1">
    <citation type="journal article" date="2021" name="BMC Genomics">
        <title>Datura genome reveals duplications of psychoactive alkaloid biosynthetic genes and high mutation rate following tissue culture.</title>
        <authorList>
            <person name="Rajewski A."/>
            <person name="Carter-House D."/>
            <person name="Stajich J."/>
            <person name="Litt A."/>
        </authorList>
    </citation>
    <scope>NUCLEOTIDE SEQUENCE [LARGE SCALE GENOMIC DNA]</scope>
    <source>
        <strain evidence="1">AR-01</strain>
    </source>
</reference>
<proteinExistence type="predicted"/>
<protein>
    <submittedName>
        <fullName evidence="1">Uncharacterized protein</fullName>
    </submittedName>
</protein>